<dbReference type="EnsemblPlants" id="LPERR06G19410.3">
    <property type="protein sequence ID" value="LPERR06G19410.3"/>
    <property type="gene ID" value="LPERR06G19410"/>
</dbReference>
<evidence type="ECO:0000313" key="11">
    <source>
        <dbReference type="Proteomes" id="UP000032180"/>
    </source>
</evidence>
<dbReference type="eggNOG" id="ENOG502S20T">
    <property type="taxonomic scope" value="Eukaryota"/>
</dbReference>
<dbReference type="NCBIfam" id="TIGR01569">
    <property type="entry name" value="A_tha_TIGR01569"/>
    <property type="match status" value="1"/>
</dbReference>
<dbReference type="Gramene" id="LPERR06G19410.3">
    <property type="protein sequence ID" value="LPERR06G19410.3"/>
    <property type="gene ID" value="LPERR06G19410"/>
</dbReference>
<organism evidence="10 11">
    <name type="scientific">Leersia perrieri</name>
    <dbReference type="NCBI Taxonomy" id="77586"/>
    <lineage>
        <taxon>Eukaryota</taxon>
        <taxon>Viridiplantae</taxon>
        <taxon>Streptophyta</taxon>
        <taxon>Embryophyta</taxon>
        <taxon>Tracheophyta</taxon>
        <taxon>Spermatophyta</taxon>
        <taxon>Magnoliopsida</taxon>
        <taxon>Liliopsida</taxon>
        <taxon>Poales</taxon>
        <taxon>Poaceae</taxon>
        <taxon>BOP clade</taxon>
        <taxon>Oryzoideae</taxon>
        <taxon>Oryzeae</taxon>
        <taxon>Oryzinae</taxon>
        <taxon>Leersia</taxon>
    </lineage>
</organism>
<comment type="caution">
    <text evidence="8">Lacks conserved residue(s) required for the propagation of feature annotation.</text>
</comment>
<keyword evidence="7 8" id="KW-0472">Membrane</keyword>
<dbReference type="EnsemblPlants" id="LPERR06G19410.1">
    <property type="protein sequence ID" value="LPERR06G19410.1"/>
    <property type="gene ID" value="LPERR06G19410"/>
</dbReference>
<dbReference type="Gramene" id="LPERR06G19410.1">
    <property type="protein sequence ID" value="LPERR06G19410.1"/>
    <property type="gene ID" value="LPERR06G19410"/>
</dbReference>
<dbReference type="PANTHER" id="PTHR33573:SF30">
    <property type="entry name" value="CASP-LIKE PROTEIN 2C1-RELATED"/>
    <property type="match status" value="1"/>
</dbReference>
<protein>
    <recommendedName>
        <fullName evidence="8">CASP-like protein</fullName>
    </recommendedName>
</protein>
<sequence>MSLYMATTTARRAASEVKTEGVLRGACALLAAAAALLVGLNTQTETVILIRKKATVKDVQALWVLAMATAATAGYHLLQLLRCFFFSRFFTDGGDAKPPCWGRRTLAWICFLLDKGCAYMTFATTVAAAQACVVALDGAHALQWNKLCNIYTRFCEQVAGSLVCGVLAAIAAALLSAVSARNLFRLYPSAPPPFFSG</sequence>
<dbReference type="Pfam" id="PF04535">
    <property type="entry name" value="CASP_dom"/>
    <property type="match status" value="1"/>
</dbReference>
<evidence type="ECO:0000256" key="4">
    <source>
        <dbReference type="ARBA" id="ARBA00022475"/>
    </source>
</evidence>
<evidence type="ECO:0000256" key="5">
    <source>
        <dbReference type="ARBA" id="ARBA00022692"/>
    </source>
</evidence>
<reference evidence="10" key="3">
    <citation type="submission" date="2015-04" db="UniProtKB">
        <authorList>
            <consortium name="EnsemblPlants"/>
        </authorList>
    </citation>
    <scope>IDENTIFICATION</scope>
</reference>
<evidence type="ECO:0000256" key="7">
    <source>
        <dbReference type="ARBA" id="ARBA00023136"/>
    </source>
</evidence>
<comment type="similarity">
    <text evidence="2 8">Belongs to the Casparian strip membrane proteins (CASP) family.</text>
</comment>
<dbReference type="HOGENOM" id="CLU_066104_0_0_1"/>
<reference evidence="10 11" key="2">
    <citation type="submission" date="2013-12" db="EMBL/GenBank/DDBJ databases">
        <authorList>
            <person name="Yu Y."/>
            <person name="Lee S."/>
            <person name="de Baynast K."/>
            <person name="Wissotski M."/>
            <person name="Liu L."/>
            <person name="Talag J."/>
            <person name="Goicoechea J."/>
            <person name="Angelova A."/>
            <person name="Jetty R."/>
            <person name="Kudrna D."/>
            <person name="Golser W."/>
            <person name="Rivera L."/>
            <person name="Zhang J."/>
            <person name="Wing R."/>
        </authorList>
    </citation>
    <scope>NUCLEOTIDE SEQUENCE</scope>
</reference>
<reference evidence="10 11" key="1">
    <citation type="submission" date="2012-08" db="EMBL/GenBank/DDBJ databases">
        <title>Oryza genome evolution.</title>
        <authorList>
            <person name="Wing R.A."/>
        </authorList>
    </citation>
    <scope>NUCLEOTIDE SEQUENCE</scope>
</reference>
<evidence type="ECO:0000256" key="3">
    <source>
        <dbReference type="ARBA" id="ARBA00011489"/>
    </source>
</evidence>
<dbReference type="STRING" id="77586.A0A0D9WST0"/>
<comment type="subcellular location">
    <subcellularLocation>
        <location evidence="1 8">Cell membrane</location>
        <topology evidence="1 8">Multi-pass membrane protein</topology>
    </subcellularLocation>
</comment>
<evidence type="ECO:0000313" key="10">
    <source>
        <dbReference type="EnsemblPlants" id="LPERR06G19410.3"/>
    </source>
</evidence>
<keyword evidence="11" id="KW-1185">Reference proteome</keyword>
<evidence type="ECO:0000259" key="9">
    <source>
        <dbReference type="Pfam" id="PF04535"/>
    </source>
</evidence>
<dbReference type="InterPro" id="IPR006702">
    <property type="entry name" value="CASP_dom"/>
</dbReference>
<evidence type="ECO:0000256" key="1">
    <source>
        <dbReference type="ARBA" id="ARBA00004651"/>
    </source>
</evidence>
<dbReference type="GO" id="GO:0005886">
    <property type="term" value="C:plasma membrane"/>
    <property type="evidence" value="ECO:0007669"/>
    <property type="project" value="UniProtKB-SubCell"/>
</dbReference>
<dbReference type="Proteomes" id="UP000032180">
    <property type="component" value="Chromosome 6"/>
</dbReference>
<dbReference type="AlphaFoldDB" id="A0A0D9WST0"/>
<keyword evidence="5 8" id="KW-0812">Transmembrane</keyword>
<dbReference type="PANTHER" id="PTHR33573">
    <property type="entry name" value="CASP-LIKE PROTEIN 4A4"/>
    <property type="match status" value="1"/>
</dbReference>
<evidence type="ECO:0000256" key="6">
    <source>
        <dbReference type="ARBA" id="ARBA00022989"/>
    </source>
</evidence>
<feature type="transmembrane region" description="Helical" evidence="8">
    <location>
        <begin position="60"/>
        <end position="78"/>
    </location>
</feature>
<accession>A0A0D9WST0</accession>
<name>A0A0D9WST0_9ORYZ</name>
<dbReference type="InterPro" id="IPR006459">
    <property type="entry name" value="CASP/CASPL"/>
</dbReference>
<keyword evidence="4 8" id="KW-1003">Cell membrane</keyword>
<comment type="subunit">
    <text evidence="3 8">Homodimer and heterodimers.</text>
</comment>
<feature type="domain" description="Casparian strip membrane protein" evidence="9">
    <location>
        <begin position="18"/>
        <end position="171"/>
    </location>
</feature>
<feature type="transmembrane region" description="Helical" evidence="8">
    <location>
        <begin position="21"/>
        <end position="40"/>
    </location>
</feature>
<evidence type="ECO:0000256" key="8">
    <source>
        <dbReference type="RuleBase" id="RU361233"/>
    </source>
</evidence>
<evidence type="ECO:0000256" key="2">
    <source>
        <dbReference type="ARBA" id="ARBA00007651"/>
    </source>
</evidence>
<proteinExistence type="inferred from homology"/>
<keyword evidence="6 8" id="KW-1133">Transmembrane helix</keyword>
<feature type="transmembrane region" description="Helical" evidence="8">
    <location>
        <begin position="158"/>
        <end position="178"/>
    </location>
</feature>